<dbReference type="Gene3D" id="1.20.140.150">
    <property type="match status" value="1"/>
</dbReference>
<dbReference type="PANTHER" id="PTHR28019:SF3">
    <property type="entry name" value="INTEGRAL MEMBRANE PROTEIN (AFU_ORTHOLOGUE AFUA_6G07470)"/>
    <property type="match status" value="1"/>
</dbReference>
<dbReference type="Pfam" id="PF06687">
    <property type="entry name" value="SUR7"/>
    <property type="match status" value="1"/>
</dbReference>
<dbReference type="PANTHER" id="PTHR28019">
    <property type="entry name" value="CELL MEMBRANE PROTEIN YLR413W-RELATED"/>
    <property type="match status" value="1"/>
</dbReference>
<feature type="transmembrane region" description="Helical" evidence="2">
    <location>
        <begin position="226"/>
        <end position="256"/>
    </location>
</feature>
<feature type="region of interest" description="Disordered" evidence="1">
    <location>
        <begin position="304"/>
        <end position="379"/>
    </location>
</feature>
<dbReference type="EMBL" id="ONZQ02000006">
    <property type="protein sequence ID" value="SPO02315.1"/>
    <property type="molecule type" value="Genomic_DNA"/>
</dbReference>
<keyword evidence="2" id="KW-0472">Membrane</keyword>
<evidence type="ECO:0000256" key="1">
    <source>
        <dbReference type="SAM" id="MobiDB-lite"/>
    </source>
</evidence>
<dbReference type="InterPro" id="IPR009571">
    <property type="entry name" value="SUR7/Rim9-like_fungi"/>
</dbReference>
<reference evidence="3" key="1">
    <citation type="submission" date="2018-03" db="EMBL/GenBank/DDBJ databases">
        <authorList>
            <person name="Guldener U."/>
        </authorList>
    </citation>
    <scope>NUCLEOTIDE SEQUENCE</scope>
</reference>
<dbReference type="GO" id="GO:0051285">
    <property type="term" value="C:cell cortex of cell tip"/>
    <property type="evidence" value="ECO:0007669"/>
    <property type="project" value="TreeGrafter"/>
</dbReference>
<feature type="transmembrane region" description="Helical" evidence="2">
    <location>
        <begin position="276"/>
        <end position="299"/>
    </location>
</feature>
<keyword evidence="2" id="KW-1133">Transmembrane helix</keyword>
<dbReference type="GO" id="GO:0031505">
    <property type="term" value="P:fungal-type cell wall organization"/>
    <property type="evidence" value="ECO:0007669"/>
    <property type="project" value="TreeGrafter"/>
</dbReference>
<accession>A0AAE8MXN7</accession>
<gene>
    <name evidence="3" type="ORF">DNG_04988</name>
</gene>
<evidence type="ECO:0008006" key="5">
    <source>
        <dbReference type="Google" id="ProtNLM"/>
    </source>
</evidence>
<keyword evidence="4" id="KW-1185">Reference proteome</keyword>
<name>A0AAE8MXN7_9PEZI</name>
<dbReference type="AlphaFoldDB" id="A0AAE8MXN7"/>
<sequence length="379" mass="40016">MGNIGRLVCVSVPFVLTVLSLIALLIPALAGVSNKSLYSFRVDLSGFSISPDSVTSLVTRRDIFDTLGGLGDDISNSLDNLPDNLSDYIKEKLGDGVGTAVDGAVSANGGSGQNITLGDIGLYEVYEISVWGYCSETANGTDRSCTKPKMNWANDMNATFLHELSDAFVDTFGEGSEIPDEVFDALDVFKRVSRWTQIVFIVALAALGLQVVIGLFSVCTRIASCLCFLIAGISSAATIAAASLATATSSVVVGVIESTESLAGAKGKINTTFLALVWISVAFALAAGATWLVTICCCAPDKSSRRSKHADGEKGFHSSSYIPLKDPNEPYHNGGARNSYYNSSHPTPNPRSDLAYEPYSHRSTSAHGALDTSYSGGHH</sequence>
<dbReference type="Proteomes" id="UP001187682">
    <property type="component" value="Unassembled WGS sequence"/>
</dbReference>
<dbReference type="InterPro" id="IPR052413">
    <property type="entry name" value="SUR7_domain"/>
</dbReference>
<evidence type="ECO:0000313" key="3">
    <source>
        <dbReference type="EMBL" id="SPO02315.1"/>
    </source>
</evidence>
<protein>
    <recommendedName>
        <fullName evidence="5">SUR7 domain-containing protein</fullName>
    </recommendedName>
</protein>
<evidence type="ECO:0000256" key="2">
    <source>
        <dbReference type="SAM" id="Phobius"/>
    </source>
</evidence>
<feature type="compositionally biased region" description="Polar residues" evidence="1">
    <location>
        <begin position="361"/>
        <end position="379"/>
    </location>
</feature>
<dbReference type="GO" id="GO:0005886">
    <property type="term" value="C:plasma membrane"/>
    <property type="evidence" value="ECO:0007669"/>
    <property type="project" value="InterPro"/>
</dbReference>
<evidence type="ECO:0000313" key="4">
    <source>
        <dbReference type="Proteomes" id="UP001187682"/>
    </source>
</evidence>
<organism evidence="3 4">
    <name type="scientific">Cephalotrichum gorgonifer</name>
    <dbReference type="NCBI Taxonomy" id="2041049"/>
    <lineage>
        <taxon>Eukaryota</taxon>
        <taxon>Fungi</taxon>
        <taxon>Dikarya</taxon>
        <taxon>Ascomycota</taxon>
        <taxon>Pezizomycotina</taxon>
        <taxon>Sordariomycetes</taxon>
        <taxon>Hypocreomycetidae</taxon>
        <taxon>Microascales</taxon>
        <taxon>Microascaceae</taxon>
        <taxon>Cephalotrichum</taxon>
    </lineage>
</organism>
<feature type="transmembrane region" description="Helical" evidence="2">
    <location>
        <begin position="198"/>
        <end position="219"/>
    </location>
</feature>
<proteinExistence type="predicted"/>
<keyword evidence="2" id="KW-0812">Transmembrane</keyword>
<comment type="caution">
    <text evidence="3">The sequence shown here is derived from an EMBL/GenBank/DDBJ whole genome shotgun (WGS) entry which is preliminary data.</text>
</comment>